<dbReference type="EMBL" id="VCYH01000001">
    <property type="protein sequence ID" value="MDN7023548.1"/>
    <property type="molecule type" value="Genomic_DNA"/>
</dbReference>
<comment type="caution">
    <text evidence="2">The sequence shown here is derived from an EMBL/GenBank/DDBJ whole genome shotgun (WGS) entry which is preliminary data.</text>
</comment>
<dbReference type="CDD" id="cd05403">
    <property type="entry name" value="NT_KNTase_like"/>
    <property type="match status" value="1"/>
</dbReference>
<keyword evidence="3" id="KW-1185">Reference proteome</keyword>
<reference evidence="2" key="1">
    <citation type="submission" date="2019-05" db="EMBL/GenBank/DDBJ databases">
        <title>Methanoculleus sp. FWC-SCC1, a methanogenic archaeon isolated from deep marine cold seep.</title>
        <authorList>
            <person name="Chen Y.-W."/>
            <person name="Chen S.-C."/>
            <person name="Teng N.-H."/>
            <person name="Lai M.-C."/>
        </authorList>
    </citation>
    <scope>NUCLEOTIDE SEQUENCE</scope>
    <source>
        <strain evidence="2">FWC-SCC1</strain>
    </source>
</reference>
<organism evidence="2 3">
    <name type="scientific">Methanoculleus frigidifontis</name>
    <dbReference type="NCBI Taxonomy" id="2584085"/>
    <lineage>
        <taxon>Archaea</taxon>
        <taxon>Methanobacteriati</taxon>
        <taxon>Methanobacteriota</taxon>
        <taxon>Stenosarchaea group</taxon>
        <taxon>Methanomicrobia</taxon>
        <taxon>Methanomicrobiales</taxon>
        <taxon>Methanomicrobiaceae</taxon>
        <taxon>Methanoculleus</taxon>
    </lineage>
</organism>
<proteinExistence type="predicted"/>
<dbReference type="InterPro" id="IPR041633">
    <property type="entry name" value="Polbeta"/>
</dbReference>
<feature type="domain" description="Polymerase beta nucleotidyltransferase" evidence="1">
    <location>
        <begin position="19"/>
        <end position="94"/>
    </location>
</feature>
<evidence type="ECO:0000259" key="1">
    <source>
        <dbReference type="Pfam" id="PF18765"/>
    </source>
</evidence>
<dbReference type="SUPFAM" id="SSF81301">
    <property type="entry name" value="Nucleotidyltransferase"/>
    <property type="match status" value="1"/>
</dbReference>
<name>A0ABT8M6I4_9EURY</name>
<sequence>MAERAEDEIINQFRGVLGSVRGILLYGSRVCGYADSTSDTDLCLILHDNADRTAVYTSILNAEPQYDIVVYDEIPWYLRGRILEHHHVVYAEDPEGLDFWLHKQRRVWQDMKRRQQPASLDDLLTRAGR</sequence>
<dbReference type="InterPro" id="IPR043519">
    <property type="entry name" value="NT_sf"/>
</dbReference>
<protein>
    <submittedName>
        <fullName evidence="2">Nucleotidyltransferase domain-containing protein</fullName>
    </submittedName>
</protein>
<dbReference type="RefSeq" id="WP_301662589.1">
    <property type="nucleotide sequence ID" value="NZ_VCYH01000001.1"/>
</dbReference>
<evidence type="ECO:0000313" key="2">
    <source>
        <dbReference type="EMBL" id="MDN7023548.1"/>
    </source>
</evidence>
<gene>
    <name evidence="2" type="ORF">FGU65_01300</name>
</gene>
<dbReference type="Gene3D" id="3.30.460.10">
    <property type="entry name" value="Beta Polymerase, domain 2"/>
    <property type="match status" value="1"/>
</dbReference>
<dbReference type="Pfam" id="PF18765">
    <property type="entry name" value="Polbeta"/>
    <property type="match status" value="1"/>
</dbReference>
<dbReference type="Proteomes" id="UP001168338">
    <property type="component" value="Unassembled WGS sequence"/>
</dbReference>
<evidence type="ECO:0000313" key="3">
    <source>
        <dbReference type="Proteomes" id="UP001168338"/>
    </source>
</evidence>
<accession>A0ABT8M6I4</accession>